<evidence type="ECO:0000313" key="3">
    <source>
        <dbReference type="EMBL" id="RCS24501.1"/>
    </source>
</evidence>
<dbReference type="RefSeq" id="WP_114440119.1">
    <property type="nucleotide sequence ID" value="NZ_QOZG01000003.1"/>
</dbReference>
<dbReference type="EMBL" id="QOZG01000003">
    <property type="protein sequence ID" value="RCS24501.1"/>
    <property type="molecule type" value="Genomic_DNA"/>
</dbReference>
<comment type="caution">
    <text evidence="3">The sequence shown here is derived from an EMBL/GenBank/DDBJ whole genome shotgun (WGS) entry which is preliminary data.</text>
</comment>
<protein>
    <submittedName>
        <fullName evidence="3">Uncharacterized protein</fullName>
    </submittedName>
</protein>
<feature type="transmembrane region" description="Helical" evidence="2">
    <location>
        <begin position="7"/>
        <end position="29"/>
    </location>
</feature>
<evidence type="ECO:0000313" key="4">
    <source>
        <dbReference type="Proteomes" id="UP000253420"/>
    </source>
</evidence>
<accession>A0A368K5J6</accession>
<keyword evidence="2" id="KW-0812">Transmembrane</keyword>
<name>A0A368K5J6_9HYPH</name>
<keyword evidence="4" id="KW-1185">Reference proteome</keyword>
<keyword evidence="2" id="KW-0472">Membrane</keyword>
<feature type="region of interest" description="Disordered" evidence="1">
    <location>
        <begin position="69"/>
        <end position="102"/>
    </location>
</feature>
<organism evidence="3 4">
    <name type="scientific">Phyllobacterium salinisoli</name>
    <dbReference type="NCBI Taxonomy" id="1899321"/>
    <lineage>
        <taxon>Bacteria</taxon>
        <taxon>Pseudomonadati</taxon>
        <taxon>Pseudomonadota</taxon>
        <taxon>Alphaproteobacteria</taxon>
        <taxon>Hyphomicrobiales</taxon>
        <taxon>Phyllobacteriaceae</taxon>
        <taxon>Phyllobacterium</taxon>
    </lineage>
</organism>
<dbReference type="AlphaFoldDB" id="A0A368K5J6"/>
<dbReference type="Proteomes" id="UP000253420">
    <property type="component" value="Unassembled WGS sequence"/>
</dbReference>
<sequence>MARVFEYMVLFVTAVLGTMMLAAMCYVGLITQSDAKFNFPMDFALGSGKADRAVHGLDRLPHLRVVLTGDNSPADHSPFNRGAYGRRGAVGGDDSKRDAGRW</sequence>
<evidence type="ECO:0000256" key="2">
    <source>
        <dbReference type="SAM" id="Phobius"/>
    </source>
</evidence>
<gene>
    <name evidence="3" type="ORF">DUT91_09565</name>
</gene>
<keyword evidence="2" id="KW-1133">Transmembrane helix</keyword>
<evidence type="ECO:0000256" key="1">
    <source>
        <dbReference type="SAM" id="MobiDB-lite"/>
    </source>
</evidence>
<reference evidence="3 4" key="1">
    <citation type="submission" date="2018-07" db="EMBL/GenBank/DDBJ databases">
        <title>The draft genome of Phyllobacterium salinisoli.</title>
        <authorList>
            <person name="Liu L."/>
            <person name="Li L."/>
            <person name="Zhang X."/>
            <person name="Liang L."/>
        </authorList>
    </citation>
    <scope>NUCLEOTIDE SEQUENCE [LARGE SCALE GENOMIC DNA]</scope>
    <source>
        <strain evidence="3 4">LLAN61</strain>
    </source>
</reference>
<feature type="compositionally biased region" description="Basic and acidic residues" evidence="1">
    <location>
        <begin position="93"/>
        <end position="102"/>
    </location>
</feature>
<proteinExistence type="predicted"/>